<organism evidence="1 2">
    <name type="scientific">Coprinellus micaceus</name>
    <name type="common">Glistening ink-cap mushroom</name>
    <name type="synonym">Coprinus micaceus</name>
    <dbReference type="NCBI Taxonomy" id="71717"/>
    <lineage>
        <taxon>Eukaryota</taxon>
        <taxon>Fungi</taxon>
        <taxon>Dikarya</taxon>
        <taxon>Basidiomycota</taxon>
        <taxon>Agaricomycotina</taxon>
        <taxon>Agaricomycetes</taxon>
        <taxon>Agaricomycetidae</taxon>
        <taxon>Agaricales</taxon>
        <taxon>Agaricineae</taxon>
        <taxon>Psathyrellaceae</taxon>
        <taxon>Coprinellus</taxon>
    </lineage>
</organism>
<sequence>MQPFCFLPSPQLNRALHQSMRHSWGTLFRRFRGGRARVRWPLEPAFLCALGLTGADVDCAPGIPSLFSNFRDVSPRGSANPLYIVPGGQAIERYKLEVALLAEG</sequence>
<evidence type="ECO:0000313" key="2">
    <source>
        <dbReference type="Proteomes" id="UP000298030"/>
    </source>
</evidence>
<dbReference type="AlphaFoldDB" id="A0A4Y7TT08"/>
<protein>
    <submittedName>
        <fullName evidence="1">Uncharacterized protein</fullName>
    </submittedName>
</protein>
<keyword evidence="2" id="KW-1185">Reference proteome</keyword>
<comment type="caution">
    <text evidence="1">The sequence shown here is derived from an EMBL/GenBank/DDBJ whole genome shotgun (WGS) entry which is preliminary data.</text>
</comment>
<gene>
    <name evidence="1" type="ORF">FA13DRAFT_1726396</name>
</gene>
<evidence type="ECO:0000313" key="1">
    <source>
        <dbReference type="EMBL" id="TEB37325.1"/>
    </source>
</evidence>
<name>A0A4Y7TT08_COPMI</name>
<proteinExistence type="predicted"/>
<reference evidence="1 2" key="1">
    <citation type="journal article" date="2019" name="Nat. Ecol. Evol.">
        <title>Megaphylogeny resolves global patterns of mushroom evolution.</title>
        <authorList>
            <person name="Varga T."/>
            <person name="Krizsan K."/>
            <person name="Foldi C."/>
            <person name="Dima B."/>
            <person name="Sanchez-Garcia M."/>
            <person name="Sanchez-Ramirez S."/>
            <person name="Szollosi G.J."/>
            <person name="Szarkandi J.G."/>
            <person name="Papp V."/>
            <person name="Albert L."/>
            <person name="Andreopoulos W."/>
            <person name="Angelini C."/>
            <person name="Antonin V."/>
            <person name="Barry K.W."/>
            <person name="Bougher N.L."/>
            <person name="Buchanan P."/>
            <person name="Buyck B."/>
            <person name="Bense V."/>
            <person name="Catcheside P."/>
            <person name="Chovatia M."/>
            <person name="Cooper J."/>
            <person name="Damon W."/>
            <person name="Desjardin D."/>
            <person name="Finy P."/>
            <person name="Geml J."/>
            <person name="Haridas S."/>
            <person name="Hughes K."/>
            <person name="Justo A."/>
            <person name="Karasinski D."/>
            <person name="Kautmanova I."/>
            <person name="Kiss B."/>
            <person name="Kocsube S."/>
            <person name="Kotiranta H."/>
            <person name="LaButti K.M."/>
            <person name="Lechner B.E."/>
            <person name="Liimatainen K."/>
            <person name="Lipzen A."/>
            <person name="Lukacs Z."/>
            <person name="Mihaltcheva S."/>
            <person name="Morgado L.N."/>
            <person name="Niskanen T."/>
            <person name="Noordeloos M.E."/>
            <person name="Ohm R.A."/>
            <person name="Ortiz-Santana B."/>
            <person name="Ovrebo C."/>
            <person name="Racz N."/>
            <person name="Riley R."/>
            <person name="Savchenko A."/>
            <person name="Shiryaev A."/>
            <person name="Soop K."/>
            <person name="Spirin V."/>
            <person name="Szebenyi C."/>
            <person name="Tomsovsky M."/>
            <person name="Tulloss R.E."/>
            <person name="Uehling J."/>
            <person name="Grigoriev I.V."/>
            <person name="Vagvolgyi C."/>
            <person name="Papp T."/>
            <person name="Martin F.M."/>
            <person name="Miettinen O."/>
            <person name="Hibbett D.S."/>
            <person name="Nagy L.G."/>
        </authorList>
    </citation>
    <scope>NUCLEOTIDE SEQUENCE [LARGE SCALE GENOMIC DNA]</scope>
    <source>
        <strain evidence="1 2">FP101781</strain>
    </source>
</reference>
<dbReference type="Proteomes" id="UP000298030">
    <property type="component" value="Unassembled WGS sequence"/>
</dbReference>
<dbReference type="EMBL" id="QPFP01000004">
    <property type="protein sequence ID" value="TEB37325.1"/>
    <property type="molecule type" value="Genomic_DNA"/>
</dbReference>
<accession>A0A4Y7TT08</accession>